<sequence>MIRLSGIVASLPSPSSGTLNIGPLRIHAYGLMIALGIIAGVWLMGRRFEQRGIGTRDDANAVAMWGVIGGVIGARLYHVVTDWSKFAHHLSDIPKIWQGGLGIPGGLLLGIIAGVWAMKRRNVPVATALDCAAPALPLAQSIGRWGNWWNQELYGRATTLPWGLRIDNDHLPVNPATKHLYASGTLFQPTFLYESLANVALCGLLLLIDRRSKPRVGHLLAMYLMGYGVIRFFVEGLRIDEAHHIAGLRLNQWVALAAVVGAGAYIAISSRRPSPEVAMTTAAEMPQVATEQDPEVAPPAPPESQD</sequence>
<dbReference type="PANTHER" id="PTHR30589">
    <property type="entry name" value="PROLIPOPROTEIN DIACYLGLYCERYL TRANSFERASE"/>
    <property type="match status" value="1"/>
</dbReference>
<evidence type="ECO:0000256" key="5">
    <source>
        <dbReference type="ARBA" id="ARBA00023136"/>
    </source>
</evidence>
<evidence type="ECO:0000256" key="3">
    <source>
        <dbReference type="ARBA" id="ARBA00022692"/>
    </source>
</evidence>
<dbReference type="HAMAP" id="MF_01147">
    <property type="entry name" value="Lgt"/>
    <property type="match status" value="1"/>
</dbReference>
<dbReference type="GO" id="GO:0042158">
    <property type="term" value="P:lipoprotein biosynthetic process"/>
    <property type="evidence" value="ECO:0007669"/>
    <property type="project" value="InterPro"/>
</dbReference>
<feature type="compositionally biased region" description="Pro residues" evidence="6">
    <location>
        <begin position="296"/>
        <end position="306"/>
    </location>
</feature>
<feature type="transmembrane region" description="Helical" evidence="7">
    <location>
        <begin position="96"/>
        <end position="117"/>
    </location>
</feature>
<dbReference type="Pfam" id="PF01790">
    <property type="entry name" value="LGT"/>
    <property type="match status" value="1"/>
</dbReference>
<gene>
    <name evidence="8" type="ORF">UFOPK3376_00139</name>
</gene>
<dbReference type="AlphaFoldDB" id="A0A6J7CKA3"/>
<evidence type="ECO:0000256" key="7">
    <source>
        <dbReference type="SAM" id="Phobius"/>
    </source>
</evidence>
<name>A0A6J7CKA3_9ZZZZ</name>
<evidence type="ECO:0000256" key="2">
    <source>
        <dbReference type="ARBA" id="ARBA00022679"/>
    </source>
</evidence>
<evidence type="ECO:0000256" key="4">
    <source>
        <dbReference type="ARBA" id="ARBA00022989"/>
    </source>
</evidence>
<dbReference type="GO" id="GO:0008961">
    <property type="term" value="F:phosphatidylglycerol-prolipoprotein diacylglyceryl transferase activity"/>
    <property type="evidence" value="ECO:0007669"/>
    <property type="project" value="InterPro"/>
</dbReference>
<feature type="transmembrane region" description="Helical" evidence="7">
    <location>
        <begin position="216"/>
        <end position="234"/>
    </location>
</feature>
<keyword evidence="5 7" id="KW-0472">Membrane</keyword>
<dbReference type="NCBIfam" id="TIGR00544">
    <property type="entry name" value="lgt"/>
    <property type="match status" value="1"/>
</dbReference>
<reference evidence="8" key="1">
    <citation type="submission" date="2020-05" db="EMBL/GenBank/DDBJ databases">
        <authorList>
            <person name="Chiriac C."/>
            <person name="Salcher M."/>
            <person name="Ghai R."/>
            <person name="Kavagutti S V."/>
        </authorList>
    </citation>
    <scope>NUCLEOTIDE SEQUENCE</scope>
</reference>
<feature type="transmembrane region" description="Helical" evidence="7">
    <location>
        <begin position="27"/>
        <end position="45"/>
    </location>
</feature>
<feature type="region of interest" description="Disordered" evidence="6">
    <location>
        <begin position="277"/>
        <end position="306"/>
    </location>
</feature>
<keyword evidence="3 7" id="KW-0812">Transmembrane</keyword>
<proteinExistence type="inferred from homology"/>
<organism evidence="8">
    <name type="scientific">freshwater metagenome</name>
    <dbReference type="NCBI Taxonomy" id="449393"/>
    <lineage>
        <taxon>unclassified sequences</taxon>
        <taxon>metagenomes</taxon>
        <taxon>ecological metagenomes</taxon>
    </lineage>
</organism>
<keyword evidence="4 7" id="KW-1133">Transmembrane helix</keyword>
<dbReference type="PANTHER" id="PTHR30589:SF0">
    <property type="entry name" value="PHOSPHATIDYLGLYCEROL--PROLIPOPROTEIN DIACYLGLYCERYL TRANSFERASE"/>
    <property type="match status" value="1"/>
</dbReference>
<feature type="transmembrane region" description="Helical" evidence="7">
    <location>
        <begin position="250"/>
        <end position="268"/>
    </location>
</feature>
<evidence type="ECO:0000256" key="1">
    <source>
        <dbReference type="ARBA" id="ARBA00022475"/>
    </source>
</evidence>
<dbReference type="EMBL" id="CAFBLP010000002">
    <property type="protein sequence ID" value="CAB4858862.1"/>
    <property type="molecule type" value="Genomic_DNA"/>
</dbReference>
<protein>
    <submittedName>
        <fullName evidence="8">Unannotated protein</fullName>
    </submittedName>
</protein>
<keyword evidence="1" id="KW-1003">Cell membrane</keyword>
<evidence type="ECO:0000313" key="8">
    <source>
        <dbReference type="EMBL" id="CAB4858862.1"/>
    </source>
</evidence>
<keyword evidence="2" id="KW-0808">Transferase</keyword>
<dbReference type="InterPro" id="IPR001640">
    <property type="entry name" value="Lgt"/>
</dbReference>
<dbReference type="GO" id="GO:0005886">
    <property type="term" value="C:plasma membrane"/>
    <property type="evidence" value="ECO:0007669"/>
    <property type="project" value="InterPro"/>
</dbReference>
<evidence type="ECO:0000256" key="6">
    <source>
        <dbReference type="SAM" id="MobiDB-lite"/>
    </source>
</evidence>
<feature type="transmembrane region" description="Helical" evidence="7">
    <location>
        <begin position="57"/>
        <end position="76"/>
    </location>
</feature>
<accession>A0A6J7CKA3</accession>